<evidence type="ECO:0000256" key="3">
    <source>
        <dbReference type="ARBA" id="ARBA00021096"/>
    </source>
</evidence>
<feature type="transmembrane region" description="Helical" evidence="8">
    <location>
        <begin position="253"/>
        <end position="276"/>
    </location>
</feature>
<dbReference type="AlphaFoldDB" id="A0A1S5PMW5"/>
<keyword evidence="8" id="KW-0830">Ubiquinone</keyword>
<geneLocation type="mitochondrion" evidence="11"/>
<proteinExistence type="inferred from homology"/>
<dbReference type="GO" id="GO:0003954">
    <property type="term" value="F:NADH dehydrogenase activity"/>
    <property type="evidence" value="ECO:0007669"/>
    <property type="project" value="TreeGrafter"/>
</dbReference>
<gene>
    <name evidence="11" type="primary">ND5</name>
</gene>
<keyword evidence="8" id="KW-0520">NAD</keyword>
<dbReference type="GO" id="GO:0008137">
    <property type="term" value="F:NADH dehydrogenase (ubiquinone) activity"/>
    <property type="evidence" value="ECO:0007669"/>
    <property type="project" value="UniProtKB-EC"/>
</dbReference>
<dbReference type="EC" id="7.1.1.2" evidence="2 8"/>
<evidence type="ECO:0000313" key="11">
    <source>
        <dbReference type="EMBL" id="ALB78229.1"/>
    </source>
</evidence>
<dbReference type="PANTHER" id="PTHR42829:SF2">
    <property type="entry name" value="NADH-UBIQUINONE OXIDOREDUCTASE CHAIN 5"/>
    <property type="match status" value="1"/>
</dbReference>
<comment type="function">
    <text evidence="8">Core subunit of the mitochondrial membrane respiratory chain NADH dehydrogenase (Complex I) which catalyzes electron transfer from NADH through the respiratory chain, using ubiquinone as an electron acceptor. Essential for the catalytic activity and assembly of complex I.</text>
</comment>
<feature type="transmembrane region" description="Helical" evidence="8">
    <location>
        <begin position="23"/>
        <end position="43"/>
    </location>
</feature>
<evidence type="ECO:0000256" key="1">
    <source>
        <dbReference type="ARBA" id="ARBA00004141"/>
    </source>
</evidence>
<dbReference type="InterPro" id="IPR001516">
    <property type="entry name" value="Proton_antipo_N"/>
</dbReference>
<protein>
    <recommendedName>
        <fullName evidence="3 8">NADH-ubiquinone oxidoreductase chain 5</fullName>
        <ecNumber evidence="2 8">7.1.1.2</ecNumber>
    </recommendedName>
</protein>
<dbReference type="EMBL" id="KT001074">
    <property type="protein sequence ID" value="ALB78229.1"/>
    <property type="molecule type" value="Genomic_DNA"/>
</dbReference>
<evidence type="ECO:0000256" key="8">
    <source>
        <dbReference type="RuleBase" id="RU003404"/>
    </source>
</evidence>
<evidence type="ECO:0000256" key="5">
    <source>
        <dbReference type="ARBA" id="ARBA00022989"/>
    </source>
</evidence>
<feature type="transmembrane region" description="Helical" evidence="8">
    <location>
        <begin position="166"/>
        <end position="187"/>
    </location>
</feature>
<feature type="domain" description="NADH:quinone oxidoreductase/Mrp antiporter transmembrane" evidence="9">
    <location>
        <begin position="121"/>
        <end position="399"/>
    </location>
</feature>
<sequence length="566" mass="64274">MFVIYYLKGVGHLLLGKMHKQRLTTLLFISSIVVSFTSIYYLAKGMYPMSVGMSISELSTCTFSASVLIDKVSLAFSSTVTLISACVFMFSRHYMQGDPHYWRFTWILLSFVLSMNFLIYAGSLLMMLIGWDGLGITSFLLIVYYQSGSSWHAGFLTLLINRLGDILIMTSMYFFVLVGFSLLFNYSNEGLPAFAYLLGVASLTKSAQYPFSVWLPAAMAAPTPVSALVHSSTLVTAGIYIMIRFMLTMDIPYSVASLFLFCGGITSLMGGVCAFYENDIKKIVAYSTLSQLGIMVFSLGLNAPSYALLHLFTHAMFKAMLFLVAGAMLMASFGVQDIRLLGSITQSYPLLMVFFNMSTLCLLGLPFLSAYYSKHAIITLMWGNKINFISLMVMLVAITMTSMYMLRTLKVINWTTKSHIIKYKFEAWLFYIPYVVLFMWSMVLGWLFELLDNTYIINMVLPSSRELIMLLGLVGGVTAGLMVIKRHSSLLVVNMFYMSPFWSNVVFNKVSIHIHKMELGWIEPNYLATTMLKYATMLHQRQWWPSRTMNYWQYVSCLAILMYWLY</sequence>
<feature type="transmembrane region" description="Helical" evidence="8">
    <location>
        <begin position="388"/>
        <end position="406"/>
    </location>
</feature>
<organism evidence="11">
    <name type="scientific">Camaena poyuensis</name>
    <dbReference type="NCBI Taxonomy" id="1708535"/>
    <lineage>
        <taxon>Eukaryota</taxon>
        <taxon>Metazoa</taxon>
        <taxon>Spiralia</taxon>
        <taxon>Lophotrochozoa</taxon>
        <taxon>Mollusca</taxon>
        <taxon>Gastropoda</taxon>
        <taxon>Heterobranchia</taxon>
        <taxon>Euthyneura</taxon>
        <taxon>Panpulmonata</taxon>
        <taxon>Eupulmonata</taxon>
        <taxon>Stylommatophora</taxon>
        <taxon>Helicina</taxon>
        <taxon>Camaenoidea</taxon>
        <taxon>Camaenidae</taxon>
        <taxon>Camaena</taxon>
    </lineage>
</organism>
<dbReference type="Pfam" id="PF00662">
    <property type="entry name" value="Proton_antipo_N"/>
    <property type="match status" value="1"/>
</dbReference>
<evidence type="ECO:0000259" key="9">
    <source>
        <dbReference type="Pfam" id="PF00361"/>
    </source>
</evidence>
<evidence type="ECO:0000256" key="7">
    <source>
        <dbReference type="ARBA" id="ARBA00049551"/>
    </source>
</evidence>
<feature type="transmembrane region" description="Helical" evidence="8">
    <location>
        <begin position="347"/>
        <end position="368"/>
    </location>
</feature>
<keyword evidence="4 8" id="KW-0812">Transmembrane</keyword>
<dbReference type="GO" id="GO:0016020">
    <property type="term" value="C:membrane"/>
    <property type="evidence" value="ECO:0007669"/>
    <property type="project" value="UniProtKB-SubCell"/>
</dbReference>
<feature type="transmembrane region" description="Helical" evidence="8">
    <location>
        <begin position="227"/>
        <end position="247"/>
    </location>
</feature>
<evidence type="ECO:0000259" key="10">
    <source>
        <dbReference type="Pfam" id="PF00662"/>
    </source>
</evidence>
<dbReference type="GO" id="GO:0015990">
    <property type="term" value="P:electron transport coupled proton transport"/>
    <property type="evidence" value="ECO:0007669"/>
    <property type="project" value="TreeGrafter"/>
</dbReference>
<name>A0A1S5PMW5_9EUPU</name>
<keyword evidence="8 11" id="KW-0496">Mitochondrion</keyword>
<comment type="similarity">
    <text evidence="8">Belongs to the complex I subunit 5 family.</text>
</comment>
<comment type="catalytic activity">
    <reaction evidence="7 8">
        <text>a ubiquinone + NADH + 5 H(+)(in) = a ubiquinol + NAD(+) + 4 H(+)(out)</text>
        <dbReference type="Rhea" id="RHEA:29091"/>
        <dbReference type="Rhea" id="RHEA-COMP:9565"/>
        <dbReference type="Rhea" id="RHEA-COMP:9566"/>
        <dbReference type="ChEBI" id="CHEBI:15378"/>
        <dbReference type="ChEBI" id="CHEBI:16389"/>
        <dbReference type="ChEBI" id="CHEBI:17976"/>
        <dbReference type="ChEBI" id="CHEBI:57540"/>
        <dbReference type="ChEBI" id="CHEBI:57945"/>
        <dbReference type="EC" id="7.1.1.2"/>
    </reaction>
</comment>
<feature type="transmembrane region" description="Helical" evidence="8">
    <location>
        <begin position="315"/>
        <end position="335"/>
    </location>
</feature>
<keyword evidence="5 8" id="KW-1133">Transmembrane helix</keyword>
<feature type="transmembrane region" description="Helical" evidence="8">
    <location>
        <begin position="283"/>
        <end position="303"/>
    </location>
</feature>
<reference evidence="11" key="1">
    <citation type="journal article" date="2016" name="Zookeys">
        <title>The mitochondrial genome of the land snail Cernuella virgata (Da Costa, 1778): the first complete sequence in the family Hygromiidae (Pulmonata, Stylommatophora).</title>
        <authorList>
            <person name="Lin J.H."/>
            <person name="Zhou W.C."/>
            <person name="Ding H.L."/>
            <person name="Wang P."/>
            <person name="Ai H.M."/>
        </authorList>
    </citation>
    <scope>NUCLEOTIDE SEQUENCE</scope>
</reference>
<feature type="transmembrane region" description="Helical" evidence="8">
    <location>
        <begin position="467"/>
        <end position="484"/>
    </location>
</feature>
<evidence type="ECO:0000256" key="6">
    <source>
        <dbReference type="ARBA" id="ARBA00023136"/>
    </source>
</evidence>
<feature type="transmembrane region" description="Helical" evidence="8">
    <location>
        <begin position="427"/>
        <end position="447"/>
    </location>
</feature>
<dbReference type="InterPro" id="IPR003945">
    <property type="entry name" value="NU5C-like"/>
</dbReference>
<dbReference type="PANTHER" id="PTHR42829">
    <property type="entry name" value="NADH-UBIQUINONE OXIDOREDUCTASE CHAIN 5"/>
    <property type="match status" value="1"/>
</dbReference>
<feature type="domain" description="NADH-Ubiquinone oxidoreductase (complex I) chain 5 N-terminal" evidence="10">
    <location>
        <begin position="59"/>
        <end position="104"/>
    </location>
</feature>
<evidence type="ECO:0000256" key="4">
    <source>
        <dbReference type="ARBA" id="ARBA00022692"/>
    </source>
</evidence>
<dbReference type="Pfam" id="PF00361">
    <property type="entry name" value="Proton_antipo_M"/>
    <property type="match status" value="1"/>
</dbReference>
<keyword evidence="6 8" id="KW-0472">Membrane</keyword>
<feature type="transmembrane region" description="Helical" evidence="8">
    <location>
        <begin position="549"/>
        <end position="565"/>
    </location>
</feature>
<dbReference type="InterPro" id="IPR001750">
    <property type="entry name" value="ND/Mrp_TM"/>
</dbReference>
<evidence type="ECO:0000256" key="2">
    <source>
        <dbReference type="ARBA" id="ARBA00012944"/>
    </source>
</evidence>
<feature type="transmembrane region" description="Helical" evidence="8">
    <location>
        <begin position="101"/>
        <end position="119"/>
    </location>
</feature>
<dbReference type="PRINTS" id="PR01434">
    <property type="entry name" value="NADHDHGNASE5"/>
</dbReference>
<accession>A0A1S5PMW5</accession>
<feature type="transmembrane region" description="Helical" evidence="8">
    <location>
        <begin position="125"/>
        <end position="145"/>
    </location>
</feature>
<comment type="subcellular location">
    <subcellularLocation>
        <location evidence="1">Membrane</location>
        <topology evidence="1">Multi-pass membrane protein</topology>
    </subcellularLocation>
</comment>
<feature type="transmembrane region" description="Helical" evidence="8">
    <location>
        <begin position="63"/>
        <end position="89"/>
    </location>
</feature>
<dbReference type="GO" id="GO:0042773">
    <property type="term" value="P:ATP synthesis coupled electron transport"/>
    <property type="evidence" value="ECO:0007669"/>
    <property type="project" value="InterPro"/>
</dbReference>
<keyword evidence="8" id="KW-0813">Transport</keyword>